<comment type="similarity">
    <text evidence="2">Belongs to the methyl-accepting chemotaxis (MCP) protein family.</text>
</comment>
<dbReference type="PROSITE" id="PS50885">
    <property type="entry name" value="HAMP"/>
    <property type="match status" value="2"/>
</dbReference>
<dbReference type="PANTHER" id="PTHR43531">
    <property type="entry name" value="PROTEIN ICFG"/>
    <property type="match status" value="1"/>
</dbReference>
<feature type="transmembrane region" description="Helical" evidence="4">
    <location>
        <begin position="15"/>
        <end position="35"/>
    </location>
</feature>
<keyword evidence="8" id="KW-1185">Reference proteome</keyword>
<evidence type="ECO:0000313" key="7">
    <source>
        <dbReference type="EMBL" id="PKI80261.1"/>
    </source>
</evidence>
<dbReference type="PANTHER" id="PTHR43531:SF11">
    <property type="entry name" value="METHYL-ACCEPTING CHEMOTAXIS PROTEIN 3"/>
    <property type="match status" value="1"/>
</dbReference>
<dbReference type="Gene3D" id="6.10.340.10">
    <property type="match status" value="1"/>
</dbReference>
<evidence type="ECO:0000313" key="8">
    <source>
        <dbReference type="Proteomes" id="UP000233248"/>
    </source>
</evidence>
<dbReference type="EMBL" id="NXIF01000038">
    <property type="protein sequence ID" value="PKI80261.1"/>
    <property type="molecule type" value="Genomic_DNA"/>
</dbReference>
<feature type="domain" description="Methyl-accepting transducer" evidence="5">
    <location>
        <begin position="358"/>
        <end position="580"/>
    </location>
</feature>
<keyword evidence="4" id="KW-1133">Transmembrane helix</keyword>
<dbReference type="GO" id="GO:0006935">
    <property type="term" value="P:chemotaxis"/>
    <property type="evidence" value="ECO:0007669"/>
    <property type="project" value="UniProtKB-KW"/>
</dbReference>
<dbReference type="InterPro" id="IPR003660">
    <property type="entry name" value="HAMP_dom"/>
</dbReference>
<keyword evidence="4" id="KW-0812">Transmembrane</keyword>
<dbReference type="Gene3D" id="1.10.287.950">
    <property type="entry name" value="Methyl-accepting chemotaxis protein"/>
    <property type="match status" value="1"/>
</dbReference>
<evidence type="ECO:0000259" key="6">
    <source>
        <dbReference type="PROSITE" id="PS50885"/>
    </source>
</evidence>
<evidence type="ECO:0000256" key="4">
    <source>
        <dbReference type="SAM" id="Phobius"/>
    </source>
</evidence>
<feature type="domain" description="HAMP" evidence="6">
    <location>
        <begin position="267"/>
        <end position="308"/>
    </location>
</feature>
<feature type="domain" description="HAMP" evidence="6">
    <location>
        <begin position="202"/>
        <end position="255"/>
    </location>
</feature>
<keyword evidence="3" id="KW-0807">Transducer</keyword>
<dbReference type="SMART" id="SM00304">
    <property type="entry name" value="HAMP"/>
    <property type="match status" value="2"/>
</dbReference>
<evidence type="ECO:0000256" key="2">
    <source>
        <dbReference type="ARBA" id="ARBA00029447"/>
    </source>
</evidence>
<dbReference type="Proteomes" id="UP000233248">
    <property type="component" value="Unassembled WGS sequence"/>
</dbReference>
<dbReference type="InterPro" id="IPR051310">
    <property type="entry name" value="MCP_chemotaxis"/>
</dbReference>
<protein>
    <recommendedName>
        <fullName evidence="9">Chemotaxis protein</fullName>
    </recommendedName>
</protein>
<organism evidence="7 8">
    <name type="scientific">Malaciobacter halophilus</name>
    <dbReference type="NCBI Taxonomy" id="197482"/>
    <lineage>
        <taxon>Bacteria</taxon>
        <taxon>Pseudomonadati</taxon>
        <taxon>Campylobacterota</taxon>
        <taxon>Epsilonproteobacteria</taxon>
        <taxon>Campylobacterales</taxon>
        <taxon>Arcobacteraceae</taxon>
        <taxon>Malaciobacter</taxon>
    </lineage>
</organism>
<sequence length="608" mass="67535">MVMLNRLTILTKLKLNSALIIFSLLALGLIIYNILDSLSKEYNNSLAISKQSETLSAIYINGLLYNSSSGVVFQNPNSAKAKKTMKMAIKNVQEAAIKFEKINYDLYLKFKPKVINFLSTANSLNKKVIEGKLLEKNDMKKSLKAWRDLKFTITDIIKIIKNNSHLAQDKYNTTINESIVTIIILMVLFSSMLLIFNILLSKNIVSPLEILKDAMQKLTSSNSKDIKIDIKTKDETAQIAQIFNNYINKIEKEHLEDNEVIQDVNFVVNEIKKGNLSARVTKTSSNESIKKLVNALNSMLNTLNNIVSHAIETLNKYQHEDFTQKTSINSQGEIDSLLKGIDSLGESISNMLVQSTKRGVELKNSSDILLENVDKLNESSLLTAKSLEQTTNSLEIITSNVKNSTAKINDMTNLSKDVSNSTKKGEVLAKKTSSSMDEIDEQVTLINNAITVIDQIAFQTNILALNASVEAATAGELGKGFTVVAQEVRNLAARSSQAAKQIKDLVENATIKAKEGRDISDEMINGYNTLNKDIEQTLQLIKEVSFSSLEQEKSIIQINDTISKLEQKTQSNATTSAQVQEIAFSTEKLATNIVEEAKSKNFIGKEQL</sequence>
<reference evidence="7 8" key="1">
    <citation type="submission" date="2017-09" db="EMBL/GenBank/DDBJ databases">
        <title>Genomics of the genus Arcobacter.</title>
        <authorList>
            <person name="Perez-Cataluna A."/>
            <person name="Figueras M.J."/>
            <person name="Salas-Masso N."/>
        </authorList>
    </citation>
    <scope>NUCLEOTIDE SEQUENCE [LARGE SCALE GENOMIC DNA]</scope>
    <source>
        <strain evidence="7 8">DSM 18005</strain>
    </source>
</reference>
<comment type="caution">
    <text evidence="7">The sequence shown here is derived from an EMBL/GenBank/DDBJ whole genome shotgun (WGS) entry which is preliminary data.</text>
</comment>
<keyword evidence="4" id="KW-0472">Membrane</keyword>
<evidence type="ECO:0000259" key="5">
    <source>
        <dbReference type="PROSITE" id="PS50111"/>
    </source>
</evidence>
<dbReference type="SUPFAM" id="SSF58104">
    <property type="entry name" value="Methyl-accepting chemotaxis protein (MCP) signaling domain"/>
    <property type="match status" value="1"/>
</dbReference>
<dbReference type="SMART" id="SM00283">
    <property type="entry name" value="MA"/>
    <property type="match status" value="1"/>
</dbReference>
<keyword evidence="1" id="KW-0145">Chemotaxis</keyword>
<proteinExistence type="inferred from homology"/>
<accession>A0A2N1J146</accession>
<dbReference type="CDD" id="cd06225">
    <property type="entry name" value="HAMP"/>
    <property type="match status" value="1"/>
</dbReference>
<evidence type="ECO:0000256" key="3">
    <source>
        <dbReference type="PROSITE-ProRule" id="PRU00284"/>
    </source>
</evidence>
<dbReference type="PROSITE" id="PS50111">
    <property type="entry name" value="CHEMOTAXIS_TRANSDUC_2"/>
    <property type="match status" value="1"/>
</dbReference>
<dbReference type="GO" id="GO:0005886">
    <property type="term" value="C:plasma membrane"/>
    <property type="evidence" value="ECO:0007669"/>
    <property type="project" value="TreeGrafter"/>
</dbReference>
<dbReference type="Pfam" id="PF00015">
    <property type="entry name" value="MCPsignal"/>
    <property type="match status" value="1"/>
</dbReference>
<dbReference type="OrthoDB" id="5441488at2"/>
<dbReference type="InterPro" id="IPR004089">
    <property type="entry name" value="MCPsignal_dom"/>
</dbReference>
<feature type="transmembrane region" description="Helical" evidence="4">
    <location>
        <begin position="179"/>
        <end position="200"/>
    </location>
</feature>
<gene>
    <name evidence="7" type="ORF">CP960_09935</name>
</gene>
<dbReference type="AlphaFoldDB" id="A0A2N1J146"/>
<evidence type="ECO:0000256" key="1">
    <source>
        <dbReference type="ARBA" id="ARBA00022500"/>
    </source>
</evidence>
<evidence type="ECO:0008006" key="9">
    <source>
        <dbReference type="Google" id="ProtNLM"/>
    </source>
</evidence>
<dbReference type="GO" id="GO:0007165">
    <property type="term" value="P:signal transduction"/>
    <property type="evidence" value="ECO:0007669"/>
    <property type="project" value="UniProtKB-KW"/>
</dbReference>
<dbReference type="Pfam" id="PF00672">
    <property type="entry name" value="HAMP"/>
    <property type="match status" value="1"/>
</dbReference>
<dbReference type="GO" id="GO:0004888">
    <property type="term" value="F:transmembrane signaling receptor activity"/>
    <property type="evidence" value="ECO:0007669"/>
    <property type="project" value="TreeGrafter"/>
</dbReference>
<name>A0A2N1J146_9BACT</name>